<evidence type="ECO:0000256" key="3">
    <source>
        <dbReference type="ARBA" id="ARBA00022692"/>
    </source>
</evidence>
<evidence type="ECO:0000256" key="1">
    <source>
        <dbReference type="ARBA" id="ARBA00004141"/>
    </source>
</evidence>
<dbReference type="Pfam" id="PF00375">
    <property type="entry name" value="SDF"/>
    <property type="match status" value="1"/>
</dbReference>
<feature type="transmembrane region" description="Helical" evidence="6">
    <location>
        <begin position="80"/>
        <end position="98"/>
    </location>
</feature>
<evidence type="ECO:0000256" key="2">
    <source>
        <dbReference type="ARBA" id="ARBA00022448"/>
    </source>
</evidence>
<gene>
    <name evidence="7" type="ORF">GPAL_2114</name>
</gene>
<dbReference type="InterPro" id="IPR001991">
    <property type="entry name" value="Na-dicarboxylate_symporter"/>
</dbReference>
<keyword evidence="4 6" id="KW-1133">Transmembrane helix</keyword>
<dbReference type="PANTHER" id="PTHR11958:SF63">
    <property type="entry name" value="AMINO ACID TRANSPORTER"/>
    <property type="match status" value="1"/>
</dbReference>
<keyword evidence="8" id="KW-1185">Reference proteome</keyword>
<dbReference type="STRING" id="1121922.GCA_000428905_03062"/>
<dbReference type="PRINTS" id="PR00173">
    <property type="entry name" value="EDTRNSPORT"/>
</dbReference>
<dbReference type="GO" id="GO:0015501">
    <property type="term" value="F:glutamate:sodium symporter activity"/>
    <property type="evidence" value="ECO:0007669"/>
    <property type="project" value="TreeGrafter"/>
</dbReference>
<organism evidence="7 8">
    <name type="scientific">Brumicola pallidula DSM 14239 = ACAM 615</name>
    <dbReference type="NCBI Taxonomy" id="1121922"/>
    <lineage>
        <taxon>Bacteria</taxon>
        <taxon>Pseudomonadati</taxon>
        <taxon>Pseudomonadota</taxon>
        <taxon>Gammaproteobacteria</taxon>
        <taxon>Alteromonadales</taxon>
        <taxon>Alteromonadaceae</taxon>
        <taxon>Brumicola</taxon>
    </lineage>
</organism>
<feature type="transmembrane region" description="Helical" evidence="6">
    <location>
        <begin position="191"/>
        <end position="211"/>
    </location>
</feature>
<evidence type="ECO:0000313" key="8">
    <source>
        <dbReference type="Proteomes" id="UP000006251"/>
    </source>
</evidence>
<evidence type="ECO:0000313" key="7">
    <source>
        <dbReference type="EMBL" id="GAC28975.1"/>
    </source>
</evidence>
<dbReference type="InterPro" id="IPR036458">
    <property type="entry name" value="Na:dicarbo_symporter_sf"/>
</dbReference>
<dbReference type="SUPFAM" id="SSF118215">
    <property type="entry name" value="Proton glutamate symport protein"/>
    <property type="match status" value="1"/>
</dbReference>
<keyword evidence="2" id="KW-0813">Transport</keyword>
<evidence type="ECO:0000256" key="5">
    <source>
        <dbReference type="ARBA" id="ARBA00023136"/>
    </source>
</evidence>
<protein>
    <submittedName>
        <fullName evidence="7">Sodium:dicarboxylate symporter</fullName>
    </submittedName>
</protein>
<comment type="caution">
    <text evidence="7">The sequence shown here is derived from an EMBL/GenBank/DDBJ whole genome shotgun (WGS) entry which is preliminary data.</text>
</comment>
<feature type="transmembrane region" description="Helical" evidence="6">
    <location>
        <begin position="264"/>
        <end position="290"/>
    </location>
</feature>
<keyword evidence="3 6" id="KW-0812">Transmembrane</keyword>
<evidence type="ECO:0000256" key="4">
    <source>
        <dbReference type="ARBA" id="ARBA00022989"/>
    </source>
</evidence>
<proteinExistence type="predicted"/>
<feature type="transmembrane region" description="Helical" evidence="6">
    <location>
        <begin position="149"/>
        <end position="171"/>
    </location>
</feature>
<dbReference type="EMBL" id="BAEQ01000038">
    <property type="protein sequence ID" value="GAC28975.1"/>
    <property type="molecule type" value="Genomic_DNA"/>
</dbReference>
<evidence type="ECO:0000256" key="6">
    <source>
        <dbReference type="SAM" id="Phobius"/>
    </source>
</evidence>
<dbReference type="Gene3D" id="1.10.3860.10">
    <property type="entry name" value="Sodium:dicarboxylate symporter"/>
    <property type="match status" value="1"/>
</dbReference>
<accession>K7A0C8</accession>
<dbReference type="PANTHER" id="PTHR11958">
    <property type="entry name" value="SODIUM/DICARBOXYLATE SYMPORTER-RELATED"/>
    <property type="match status" value="1"/>
</dbReference>
<feature type="transmembrane region" description="Helical" evidence="6">
    <location>
        <begin position="232"/>
        <end position="252"/>
    </location>
</feature>
<dbReference type="GO" id="GO:0005886">
    <property type="term" value="C:plasma membrane"/>
    <property type="evidence" value="ECO:0007669"/>
    <property type="project" value="TreeGrafter"/>
</dbReference>
<dbReference type="GO" id="GO:0005313">
    <property type="term" value="F:L-glutamate transmembrane transporter activity"/>
    <property type="evidence" value="ECO:0007669"/>
    <property type="project" value="TreeGrafter"/>
</dbReference>
<comment type="subcellular location">
    <subcellularLocation>
        <location evidence="1">Membrane</location>
        <topology evidence="1">Multi-pass membrane protein</topology>
    </subcellularLocation>
</comment>
<feature type="transmembrane region" description="Helical" evidence="6">
    <location>
        <begin position="118"/>
        <end position="137"/>
    </location>
</feature>
<sequence length="354" mass="37621">MSDPSKLGRLGGKSIALYMFTTFVAVIVAMTSALIFKPGEGFNPPTETSEFVATESPGFVQVIIDMVPSNPISAMAEGQMIPIIVFAILFGISLTYAGEAGKRMAASFNDLNEVIMKIVTIVMNFAPYGVFCLLAKLSATVDSGAIFAIFNYFINVLFILILHAVIVYPLLLKITTGLNPANLLFKMREVAMFAFSSASSSATLPLTMATARQKLGVSRSVASFTLPLGATINMDGTAIMQGIATVFIAQVYNVDLSTVDLLMVVMTATLASVGTAGVPGVGLILLALVLQQVNLPVEGIALIIGIDRLLDMTRTVVNVTGDSTIATIVAKTEGELDEDMYNDRTLAHKKSVIE</sequence>
<dbReference type="GO" id="GO:0015175">
    <property type="term" value="F:neutral L-amino acid transmembrane transporter activity"/>
    <property type="evidence" value="ECO:0007669"/>
    <property type="project" value="TreeGrafter"/>
</dbReference>
<keyword evidence="5 6" id="KW-0472">Membrane</keyword>
<dbReference type="Proteomes" id="UP000006251">
    <property type="component" value="Unassembled WGS sequence"/>
</dbReference>
<dbReference type="AlphaFoldDB" id="K7A0C8"/>
<reference evidence="8" key="1">
    <citation type="journal article" date="2014" name="Environ. Microbiol.">
        <title>Comparative genomics of the marine bacterial genus Glaciecola reveals the high degree of genomic diversity and genomic characteristic for cold adaptation.</title>
        <authorList>
            <person name="Qin Q.L."/>
            <person name="Xie B.B."/>
            <person name="Yu Y."/>
            <person name="Shu Y.L."/>
            <person name="Rong J.C."/>
            <person name="Zhang Y.J."/>
            <person name="Zhao D.L."/>
            <person name="Chen X.L."/>
            <person name="Zhang X.Y."/>
            <person name="Chen B."/>
            <person name="Zhou B.C."/>
            <person name="Zhang Y.Z."/>
        </authorList>
    </citation>
    <scope>NUCLEOTIDE SEQUENCE [LARGE SCALE GENOMIC DNA]</scope>
    <source>
        <strain evidence="8">ACAM 615</strain>
    </source>
</reference>
<name>K7A0C8_9ALTE</name>
<dbReference type="InterPro" id="IPR050746">
    <property type="entry name" value="DAACS"/>
</dbReference>
<feature type="transmembrane region" description="Helical" evidence="6">
    <location>
        <begin position="15"/>
        <end position="36"/>
    </location>
</feature>